<gene>
    <name evidence="1" type="ORF">EVAR_33240_1</name>
</gene>
<keyword evidence="2" id="KW-1185">Reference proteome</keyword>
<evidence type="ECO:0000313" key="1">
    <source>
        <dbReference type="EMBL" id="GBP56609.1"/>
    </source>
</evidence>
<dbReference type="EMBL" id="BGZK01000697">
    <property type="protein sequence ID" value="GBP56609.1"/>
    <property type="molecule type" value="Genomic_DNA"/>
</dbReference>
<protein>
    <submittedName>
        <fullName evidence="1">Uncharacterized protein</fullName>
    </submittedName>
</protein>
<dbReference type="Proteomes" id="UP000299102">
    <property type="component" value="Unassembled WGS sequence"/>
</dbReference>
<proteinExistence type="predicted"/>
<name>A0A4C1X2M6_EUMVA</name>
<comment type="caution">
    <text evidence="1">The sequence shown here is derived from an EMBL/GenBank/DDBJ whole genome shotgun (WGS) entry which is preliminary data.</text>
</comment>
<evidence type="ECO:0000313" key="2">
    <source>
        <dbReference type="Proteomes" id="UP000299102"/>
    </source>
</evidence>
<organism evidence="1 2">
    <name type="scientific">Eumeta variegata</name>
    <name type="common">Bagworm moth</name>
    <name type="synonym">Eumeta japonica</name>
    <dbReference type="NCBI Taxonomy" id="151549"/>
    <lineage>
        <taxon>Eukaryota</taxon>
        <taxon>Metazoa</taxon>
        <taxon>Ecdysozoa</taxon>
        <taxon>Arthropoda</taxon>
        <taxon>Hexapoda</taxon>
        <taxon>Insecta</taxon>
        <taxon>Pterygota</taxon>
        <taxon>Neoptera</taxon>
        <taxon>Endopterygota</taxon>
        <taxon>Lepidoptera</taxon>
        <taxon>Glossata</taxon>
        <taxon>Ditrysia</taxon>
        <taxon>Tineoidea</taxon>
        <taxon>Psychidae</taxon>
        <taxon>Oiketicinae</taxon>
        <taxon>Eumeta</taxon>
    </lineage>
</organism>
<dbReference type="AlphaFoldDB" id="A0A4C1X2M6"/>
<reference evidence="1 2" key="1">
    <citation type="journal article" date="2019" name="Commun. Biol.">
        <title>The bagworm genome reveals a unique fibroin gene that provides high tensile strength.</title>
        <authorList>
            <person name="Kono N."/>
            <person name="Nakamura H."/>
            <person name="Ohtoshi R."/>
            <person name="Tomita M."/>
            <person name="Numata K."/>
            <person name="Arakawa K."/>
        </authorList>
    </citation>
    <scope>NUCLEOTIDE SEQUENCE [LARGE SCALE GENOMIC DNA]</scope>
</reference>
<sequence length="147" mass="16614">MWVVLGDAVRSGDNRTGPLRRKLNVFPGMSSIWFGPTQPKRSSVDSPTTRVYNVSVVGKILTVVDYTRRAEFKYMSGIYRNRTWRLLARGTVPTTELSGILMQYKRLINNVFPSIRSCTSLAEIIFDSAEPSGRYLAVRTALLRINP</sequence>
<accession>A0A4C1X2M6</accession>